<dbReference type="RefSeq" id="XP_018640269.1">
    <property type="nucleotide sequence ID" value="XM_018787527.1"/>
</dbReference>
<keyword evidence="2" id="KW-0808">Transferase</keyword>
<dbReference type="SUPFAM" id="SSF47769">
    <property type="entry name" value="SAM/Pointed domain"/>
    <property type="match status" value="1"/>
</dbReference>
<evidence type="ECO:0000256" key="3">
    <source>
        <dbReference type="ARBA" id="ARBA00022741"/>
    </source>
</evidence>
<dbReference type="SMART" id="SM00220">
    <property type="entry name" value="S_TKc"/>
    <property type="match status" value="1"/>
</dbReference>
<comment type="caution">
    <text evidence="10">The sequence shown here is derived from an EMBL/GenBank/DDBJ whole genome shotgun (WGS) entry which is preliminary data.</text>
</comment>
<sequence>MSEHSSGVSRKLFCNSDKLFYDNFKNLDDRLNLNNNFNENKYEEIHHKKYMRNNRRFKTEPPKNLYENEGDQSYSSFFHNILRSISKNIRNDDDNDDDDDNNNDNDYDNNIDDNNNDNNNNNTCCDISPCEGISKKMRSIHNKIHKDQPGGYYKNFLYNNKNSSKEKKINNICSSINKTQRTLKRIDTNINQTSNNMKYLKTVNSDIISDVFLKNNVKSLIVYDTGGIDIELIENENPEFLYHTYTGNIISNMYYEYDDSIKNKDTYKNEEKKDTINSSLSYRENYIFKRDYKLSYSYKNKDDNEKIKNNSSEKNNIMNNSSDMSSNSDSSKMLTNKKKENNINKNNNIYYNNQCDGNILYNDVNNNKINYNKSSVDNKYLCKDTCENTYKNISNKYDLQDYNTNSSTEKYYNIKNKNSLVNKNNKYIHNTSSERSKGYRSYSSISSIVSLNAYEKENRKKYYYIGETMNNIRNGWGMLIYNDRVIFEGEYKMNNAIGYFIKYNEYSTEIGYRSPISVKSVIIMSDNDNFIVQNRSENLDTSKSGNDQDGSDNWNIYNVEDDNNNDNNDSINNNDNIYNDDSINNNDHNIYNKHDYIYNNQNNDINWNNNKENPSSNKIDQINKNNCKINCNENINNLNINIPIYDNYSNPISNPSYHINLKCASKSLQNKDNKMISKHSKEENNCYINNDIIKNIKFSENTEEDEKKLKKFNNLTSYIRRNSKHKTSPARSINYLKPPVMNLIRNNIYFNRNAFCNNDSTCISTSNLHSSTKKKREHKTTHFLSPMNIIITSLDTDDEDNISDDNVKTDVINGCTQYEDERKKYEQNIKTDEEQSIETNIKDNDSRVLYQLNINKNNDRTNVSDIEKRDFKEYEEIYDNEEIKTDYSHNDNNIDNVKKVKSINIHDVNNKIYNENDMNNFDNPNNYNEHNNKFEKYINKKKGEEESTLNDDQNKLYINAFEKYKYLICENINNDNFVIKNNQITTFEKFIKNQEKFEINNKWRDTLNKIRKENHNMRQTMQPKINNYGLGKYVCSNNMEQIKKDNILNDRLLMGKIIKIKNEKNDIYNNIYNNINCDINNDLINNINSGDNNNNNNNNISSEYLNNNDKENIKFCNWDRNIFPTRLRGATFPETHDDRQKHCFLFIDDYLTSNENKFDIINENVKLRASDYNKWSVNMLYNFLKMIGLKKEAYLFKINKIRGYHILKLTDKELKKLNINNSYVRKFVLSVFRFLTNSIDNADPLSLNFNSNKKFSFNNIQNICNNQITILNKIGGGSYAQVFRAKYKTINVACKIFLYKPKHLSDENYCESYISTPRSSHRYIFPKINKNIYVENYKITDINKEKQNNENIISNNIHMNESNYIDHVSNVDDMNYIEEENQIENNNNNNNNNKFKNKKNNDINNSLDTLQRNKKIKKMANLEIFRYFPTPVKYRNYEAKILYSLQECKHVIKLIGVCSLREGEESLILQYCAGGSLEKYIYKDEKKKNSAYTKSLTRPKLVKIFQQVAEGMYNIHTNQCFHRDLKLSNILLDEYQNAVISDFGLSTNFSSNDSPTAYAIYGNIFYAAPEVLKGEGFFKESDVWSFAVSLWEALTKKIAYDGISASEVFCKISSGELFLPIPKDIPIELSQLLKSMLDYDFTKRPLFNVIAKKLEQIRIQAEDKLHLDIMSFFDG</sequence>
<keyword evidence="3 6" id="KW-0547">Nucleotide-binding</keyword>
<dbReference type="InterPro" id="IPR051681">
    <property type="entry name" value="Ser/Thr_Kinases-Pseudokinases"/>
</dbReference>
<feature type="compositionally biased region" description="Low complexity" evidence="7">
    <location>
        <begin position="565"/>
        <end position="575"/>
    </location>
</feature>
<feature type="region of interest" description="Disordered" evidence="7">
    <location>
        <begin position="536"/>
        <end position="575"/>
    </location>
</feature>
<gene>
    <name evidence="10" type="ORF">PGSY75_1349300</name>
</gene>
<evidence type="ECO:0000313" key="11">
    <source>
        <dbReference type="Proteomes" id="UP000076004"/>
    </source>
</evidence>
<dbReference type="PROSITE" id="PS50011">
    <property type="entry name" value="PROTEIN_KINASE_DOM"/>
    <property type="match status" value="1"/>
</dbReference>
<dbReference type="VEuPathDB" id="PlasmoDB:PGSY75_1349300"/>
<feature type="domain" description="Protein kinase" evidence="8">
    <location>
        <begin position="1268"/>
        <end position="1659"/>
    </location>
</feature>
<accession>A0A151LE56</accession>
<dbReference type="GeneID" id="29778114"/>
<keyword evidence="5 6" id="KW-0067">ATP-binding</keyword>
<feature type="region of interest" description="Disordered" evidence="7">
    <location>
        <begin position="88"/>
        <end position="121"/>
    </location>
</feature>
<feature type="domain" description="SAM" evidence="9">
    <location>
        <begin position="1175"/>
        <end position="1238"/>
    </location>
</feature>
<dbReference type="PANTHER" id="PTHR44329:SF288">
    <property type="entry name" value="MITOGEN-ACTIVATED PROTEIN KINASE KINASE KINASE 20"/>
    <property type="match status" value="1"/>
</dbReference>
<dbReference type="Pfam" id="PF07647">
    <property type="entry name" value="SAM_2"/>
    <property type="match status" value="1"/>
</dbReference>
<dbReference type="PROSITE" id="PS50105">
    <property type="entry name" value="SAM_DOMAIN"/>
    <property type="match status" value="1"/>
</dbReference>
<dbReference type="Proteomes" id="UP000076004">
    <property type="component" value="Unassembled WGS sequence"/>
</dbReference>
<dbReference type="GO" id="GO:0005524">
    <property type="term" value="F:ATP binding"/>
    <property type="evidence" value="ECO:0007669"/>
    <property type="project" value="UniProtKB-UniRule"/>
</dbReference>
<dbReference type="VEuPathDB" id="PlasmoDB:PGABG01_1347300"/>
<reference evidence="10 11" key="1">
    <citation type="journal article" date="2016" name="Nat. Commun.">
        <title>Genomes of cryptic chimpanzee Plasmodium species reveal key evolutionary events leading to human malaria.</title>
        <authorList>
            <person name="Sundararaman S.A."/>
            <person name="Plenderleith L.J."/>
            <person name="Liu W."/>
            <person name="Loy D.E."/>
            <person name="Learn G.H."/>
            <person name="Li Y."/>
            <person name="Shaw K.S."/>
            <person name="Ayouba A."/>
            <person name="Peeters M."/>
            <person name="Speede S."/>
            <person name="Shaw G.M."/>
            <person name="Bushman F.D."/>
            <person name="Brisson D."/>
            <person name="Rayner J.C."/>
            <person name="Sharp P.M."/>
            <person name="Hahn B.H."/>
        </authorList>
    </citation>
    <scope>NUCLEOTIDE SEQUENCE [LARGE SCALE GENOMIC DNA]</scope>
    <source>
        <strain evidence="10 11">SY75</strain>
    </source>
</reference>
<evidence type="ECO:0000313" key="10">
    <source>
        <dbReference type="EMBL" id="KYN97264.1"/>
    </source>
</evidence>
<dbReference type="GO" id="GO:0004674">
    <property type="term" value="F:protein serine/threonine kinase activity"/>
    <property type="evidence" value="ECO:0007669"/>
    <property type="project" value="UniProtKB-KW"/>
</dbReference>
<organism evidence="10 11">
    <name type="scientific">Plasmodium gaboni</name>
    <dbReference type="NCBI Taxonomy" id="647221"/>
    <lineage>
        <taxon>Eukaryota</taxon>
        <taxon>Sar</taxon>
        <taxon>Alveolata</taxon>
        <taxon>Apicomplexa</taxon>
        <taxon>Aconoidasida</taxon>
        <taxon>Haemosporida</taxon>
        <taxon>Plasmodiidae</taxon>
        <taxon>Plasmodium</taxon>
        <taxon>Plasmodium (Laverania)</taxon>
    </lineage>
</organism>
<dbReference type="CDD" id="cd09487">
    <property type="entry name" value="SAM_superfamily"/>
    <property type="match status" value="1"/>
</dbReference>
<dbReference type="Gene3D" id="1.10.150.50">
    <property type="entry name" value="Transcription Factor, Ets-1"/>
    <property type="match status" value="1"/>
</dbReference>
<keyword evidence="1" id="KW-0723">Serine/threonine-protein kinase</keyword>
<evidence type="ECO:0000256" key="6">
    <source>
        <dbReference type="PROSITE-ProRule" id="PRU10141"/>
    </source>
</evidence>
<dbReference type="PANTHER" id="PTHR44329">
    <property type="entry name" value="SERINE/THREONINE-PROTEIN KINASE TNNI3K-RELATED"/>
    <property type="match status" value="1"/>
</dbReference>
<dbReference type="InterPro" id="IPR017441">
    <property type="entry name" value="Protein_kinase_ATP_BS"/>
</dbReference>
<evidence type="ECO:0000256" key="7">
    <source>
        <dbReference type="SAM" id="MobiDB-lite"/>
    </source>
</evidence>
<feature type="region of interest" description="Disordered" evidence="7">
    <location>
        <begin position="1384"/>
        <end position="1404"/>
    </location>
</feature>
<dbReference type="Pfam" id="PF07714">
    <property type="entry name" value="PK_Tyr_Ser-Thr"/>
    <property type="match status" value="1"/>
</dbReference>
<feature type="compositionally biased region" description="Polar residues" evidence="7">
    <location>
        <begin position="536"/>
        <end position="552"/>
    </location>
</feature>
<dbReference type="InterPro" id="IPR001660">
    <property type="entry name" value="SAM"/>
</dbReference>
<proteinExistence type="predicted"/>
<keyword evidence="4 10" id="KW-0418">Kinase</keyword>
<feature type="binding site" evidence="6">
    <location>
        <position position="1295"/>
    </location>
    <ligand>
        <name>ATP</name>
        <dbReference type="ChEBI" id="CHEBI:30616"/>
    </ligand>
</feature>
<dbReference type="Gene3D" id="1.10.510.10">
    <property type="entry name" value="Transferase(Phosphotransferase) domain 1"/>
    <property type="match status" value="1"/>
</dbReference>
<protein>
    <submittedName>
        <fullName evidence="10">Tyrosine kinase-like protein</fullName>
    </submittedName>
</protein>
<dbReference type="InterPro" id="IPR013761">
    <property type="entry name" value="SAM/pointed_sf"/>
</dbReference>
<dbReference type="EMBL" id="LVLB01000014">
    <property type="protein sequence ID" value="KYN97264.1"/>
    <property type="molecule type" value="Genomic_DNA"/>
</dbReference>
<dbReference type="InterPro" id="IPR001245">
    <property type="entry name" value="Ser-Thr/Tyr_kinase_cat_dom"/>
</dbReference>
<dbReference type="InterPro" id="IPR011009">
    <property type="entry name" value="Kinase-like_dom_sf"/>
</dbReference>
<evidence type="ECO:0000259" key="8">
    <source>
        <dbReference type="PROSITE" id="PS50011"/>
    </source>
</evidence>
<dbReference type="KEGG" id="pgab:PGSY75_1349300"/>
<evidence type="ECO:0000256" key="1">
    <source>
        <dbReference type="ARBA" id="ARBA00022527"/>
    </source>
</evidence>
<evidence type="ECO:0000256" key="2">
    <source>
        <dbReference type="ARBA" id="ARBA00022679"/>
    </source>
</evidence>
<feature type="compositionally biased region" description="Acidic residues" evidence="7">
    <location>
        <begin position="93"/>
        <end position="115"/>
    </location>
</feature>
<dbReference type="InterPro" id="IPR008271">
    <property type="entry name" value="Ser/Thr_kinase_AS"/>
</dbReference>
<dbReference type="InterPro" id="IPR000719">
    <property type="entry name" value="Prot_kinase_dom"/>
</dbReference>
<dbReference type="PROSITE" id="PS00107">
    <property type="entry name" value="PROTEIN_KINASE_ATP"/>
    <property type="match status" value="1"/>
</dbReference>
<evidence type="ECO:0000256" key="4">
    <source>
        <dbReference type="ARBA" id="ARBA00022777"/>
    </source>
</evidence>
<name>A0A151LE56_9APIC</name>
<dbReference type="PROSITE" id="PS00108">
    <property type="entry name" value="PROTEIN_KINASE_ST"/>
    <property type="match status" value="1"/>
</dbReference>
<dbReference type="Gene3D" id="3.30.200.20">
    <property type="entry name" value="Phosphorylase Kinase, domain 1"/>
    <property type="match status" value="1"/>
</dbReference>
<evidence type="ECO:0000259" key="9">
    <source>
        <dbReference type="PROSITE" id="PS50105"/>
    </source>
</evidence>
<dbReference type="SUPFAM" id="SSF56112">
    <property type="entry name" value="Protein kinase-like (PK-like)"/>
    <property type="match status" value="1"/>
</dbReference>
<evidence type="ECO:0000256" key="5">
    <source>
        <dbReference type="ARBA" id="ARBA00022840"/>
    </source>
</evidence>
<feature type="compositionally biased region" description="Low complexity" evidence="7">
    <location>
        <begin position="309"/>
        <end position="331"/>
    </location>
</feature>
<feature type="compositionally biased region" description="Low complexity" evidence="7">
    <location>
        <begin position="1384"/>
        <end position="1394"/>
    </location>
</feature>
<feature type="region of interest" description="Disordered" evidence="7">
    <location>
        <begin position="302"/>
        <end position="334"/>
    </location>
</feature>